<accession>A0A9F5IWB6</accession>
<proteinExistence type="predicted"/>
<reference evidence="2" key="1">
    <citation type="submission" date="2025-08" db="UniProtKB">
        <authorList>
            <consortium name="RefSeq"/>
        </authorList>
    </citation>
    <scope>IDENTIFICATION</scope>
    <source>
        <tissue evidence="2">Liver</tissue>
    </source>
</reference>
<sequence>MLDLIQKERENTVAEFRELRRWLEEQKKLLLVRTKKTKNEIVAIRHIGLAKVKEELSSLEDLIQEMEKKHQQPASKLLQDIGSVLEKYGEKKQFEILMVFPLELHWKIWDYIDISVFLKSVMKQFRGNKEQPRGF</sequence>
<keyword evidence="1" id="KW-1185">Reference proteome</keyword>
<dbReference type="GeneID" id="103068131"/>
<dbReference type="KEGG" id="pbi:103068131"/>
<dbReference type="Proteomes" id="UP000695026">
    <property type="component" value="Unplaced"/>
</dbReference>
<evidence type="ECO:0000313" key="2">
    <source>
        <dbReference type="RefSeq" id="XP_025032784.1"/>
    </source>
</evidence>
<protein>
    <submittedName>
        <fullName evidence="2">Tripartite motif-containing protein 15-like isoform X1</fullName>
    </submittedName>
</protein>
<name>A0A9F5IWB6_PYTBI</name>
<dbReference type="OMA" id="LEKEEKX"/>
<dbReference type="AlphaFoldDB" id="A0A9F5IWB6"/>
<dbReference type="RefSeq" id="XP_025032784.1">
    <property type="nucleotide sequence ID" value="XM_025177016.1"/>
</dbReference>
<organism evidence="1 2">
    <name type="scientific">Python bivittatus</name>
    <name type="common">Burmese python</name>
    <name type="synonym">Python molurus bivittatus</name>
    <dbReference type="NCBI Taxonomy" id="176946"/>
    <lineage>
        <taxon>Eukaryota</taxon>
        <taxon>Metazoa</taxon>
        <taxon>Chordata</taxon>
        <taxon>Craniata</taxon>
        <taxon>Vertebrata</taxon>
        <taxon>Euteleostomi</taxon>
        <taxon>Lepidosauria</taxon>
        <taxon>Squamata</taxon>
        <taxon>Bifurcata</taxon>
        <taxon>Unidentata</taxon>
        <taxon>Episquamata</taxon>
        <taxon>Toxicofera</taxon>
        <taxon>Serpentes</taxon>
        <taxon>Henophidia</taxon>
        <taxon>Pythonidae</taxon>
        <taxon>Python</taxon>
    </lineage>
</organism>
<gene>
    <name evidence="2" type="primary">LOC103068131</name>
</gene>
<evidence type="ECO:0000313" key="1">
    <source>
        <dbReference type="Proteomes" id="UP000695026"/>
    </source>
</evidence>
<dbReference type="OrthoDB" id="9049768at2759"/>